<evidence type="ECO:0000313" key="1">
    <source>
        <dbReference type="EMBL" id="JAV85151.1"/>
    </source>
</evidence>
<reference evidence="1" key="1">
    <citation type="journal article" date="2016" name="Sci. Rep.">
        <title>Molecular characterization of firefly nuptial gifts: a multi-omics approach sheds light on postcopulatory sexual selection.</title>
        <authorList>
            <person name="Al-Wathiqui N."/>
            <person name="Fallon T.R."/>
            <person name="South A."/>
            <person name="Weng J.K."/>
            <person name="Lewis S.M."/>
        </authorList>
    </citation>
    <scope>NUCLEOTIDE SEQUENCE</scope>
</reference>
<dbReference type="EMBL" id="GEZM01030937">
    <property type="protein sequence ID" value="JAV85151.1"/>
    <property type="molecule type" value="Transcribed_RNA"/>
</dbReference>
<name>A0A1Y1MHN2_PHOPY</name>
<dbReference type="AlphaFoldDB" id="A0A1Y1MHN2"/>
<accession>A0A1Y1MHN2</accession>
<organism evidence="1">
    <name type="scientific">Photinus pyralis</name>
    <name type="common">Common eastern firefly</name>
    <name type="synonym">Lampyris pyralis</name>
    <dbReference type="NCBI Taxonomy" id="7054"/>
    <lineage>
        <taxon>Eukaryota</taxon>
        <taxon>Metazoa</taxon>
        <taxon>Ecdysozoa</taxon>
        <taxon>Arthropoda</taxon>
        <taxon>Hexapoda</taxon>
        <taxon>Insecta</taxon>
        <taxon>Pterygota</taxon>
        <taxon>Neoptera</taxon>
        <taxon>Endopterygota</taxon>
        <taxon>Coleoptera</taxon>
        <taxon>Polyphaga</taxon>
        <taxon>Elateriformia</taxon>
        <taxon>Elateroidea</taxon>
        <taxon>Lampyridae</taxon>
        <taxon>Lampyrinae</taxon>
        <taxon>Photinus</taxon>
    </lineage>
</organism>
<proteinExistence type="predicted"/>
<dbReference type="EMBL" id="GEZM01030936">
    <property type="protein sequence ID" value="JAV85152.1"/>
    <property type="molecule type" value="Transcribed_RNA"/>
</dbReference>
<protein>
    <submittedName>
        <fullName evidence="1">Uncharacterized protein</fullName>
    </submittedName>
</protein>
<sequence length="311" mass="35593">MLGFAVLDHLFESSNDVEKVGDELGSEYFHVDHFFGHGEFHEWEDDFTKFVGEGVHKEIEFLLSDDGFFFQKVDDFTNVSQISTESDFHLHGVVEFLDHFGTFTSVFVDHGDQVFWGEFNFDGLHQMFEVGTDVVKGGHEVDEKILEGETEFGVGGVSKTDQFLDVFVNGFETEDEVFLDLVKVGHFGEKSHLLEGRMDFSKHEGDLFEDMVTFNFVDEDFFVELVDDFINNNSKLTELPGDGLDGEMVFWEIVAEEKSQILNFGLDFVQVVYEFSFLKVFGESKGGLESQSCHEEHCKLCHFRSTCLNQM</sequence>